<proteinExistence type="predicted"/>
<dbReference type="EMBL" id="BSXW01000407">
    <property type="protein sequence ID" value="GMF21436.1"/>
    <property type="molecule type" value="Genomic_DNA"/>
</dbReference>
<feature type="compositionally biased region" description="Low complexity" evidence="1">
    <location>
        <begin position="51"/>
        <end position="68"/>
    </location>
</feature>
<dbReference type="Proteomes" id="UP001165083">
    <property type="component" value="Unassembled WGS sequence"/>
</dbReference>
<accession>A0A9W6WP86</accession>
<comment type="caution">
    <text evidence="2">The sequence shown here is derived from an EMBL/GenBank/DDBJ whole genome shotgun (WGS) entry which is preliminary data.</text>
</comment>
<reference evidence="2" key="1">
    <citation type="submission" date="2023-04" db="EMBL/GenBank/DDBJ databases">
        <title>Phytophthora lilii NBRC 32176.</title>
        <authorList>
            <person name="Ichikawa N."/>
            <person name="Sato H."/>
            <person name="Tonouchi N."/>
        </authorList>
    </citation>
    <scope>NUCLEOTIDE SEQUENCE</scope>
    <source>
        <strain evidence="2">NBRC 32176</strain>
    </source>
</reference>
<name>A0A9W6WP86_9STRA</name>
<gene>
    <name evidence="2" type="ORF">Plil01_000846200</name>
</gene>
<organism evidence="2 3">
    <name type="scientific">Phytophthora lilii</name>
    <dbReference type="NCBI Taxonomy" id="2077276"/>
    <lineage>
        <taxon>Eukaryota</taxon>
        <taxon>Sar</taxon>
        <taxon>Stramenopiles</taxon>
        <taxon>Oomycota</taxon>
        <taxon>Peronosporomycetes</taxon>
        <taxon>Peronosporales</taxon>
        <taxon>Peronosporaceae</taxon>
        <taxon>Phytophthora</taxon>
    </lineage>
</organism>
<feature type="compositionally biased region" description="Polar residues" evidence="1">
    <location>
        <begin position="76"/>
        <end position="85"/>
    </location>
</feature>
<dbReference type="AlphaFoldDB" id="A0A9W6WP86"/>
<evidence type="ECO:0000313" key="3">
    <source>
        <dbReference type="Proteomes" id="UP001165083"/>
    </source>
</evidence>
<dbReference type="Gene3D" id="2.60.40.1400">
    <property type="entry name" value="G protein-activated inward rectifier potassium channel 1"/>
    <property type="match status" value="1"/>
</dbReference>
<keyword evidence="3" id="KW-1185">Reference proteome</keyword>
<evidence type="ECO:0000313" key="2">
    <source>
        <dbReference type="EMBL" id="GMF21436.1"/>
    </source>
</evidence>
<protein>
    <submittedName>
        <fullName evidence="2">Unnamed protein product</fullName>
    </submittedName>
</protein>
<sequence length="85" mass="9289">MVARKTYHACDILVDHHFEDNIVLTADGLYIDLDAINATYFDPDTSEVEQSDPSWSGSKSSSPSNPAESDVEVASSPRSSFQLLP</sequence>
<dbReference type="InterPro" id="IPR013518">
    <property type="entry name" value="K_chnl_inward-rec_Kir_cyto"/>
</dbReference>
<dbReference type="OrthoDB" id="273257at2759"/>
<evidence type="ECO:0000256" key="1">
    <source>
        <dbReference type="SAM" id="MobiDB-lite"/>
    </source>
</evidence>
<feature type="region of interest" description="Disordered" evidence="1">
    <location>
        <begin position="44"/>
        <end position="85"/>
    </location>
</feature>